<evidence type="ECO:0000313" key="1">
    <source>
        <dbReference type="EMBL" id="KTC95233.1"/>
    </source>
</evidence>
<dbReference type="EMBL" id="UASS01000037">
    <property type="protein sequence ID" value="SPX62232.1"/>
    <property type="molecule type" value="Genomic_DNA"/>
</dbReference>
<organism evidence="1 3">
    <name type="scientific">Legionella feeleii</name>
    <dbReference type="NCBI Taxonomy" id="453"/>
    <lineage>
        <taxon>Bacteria</taxon>
        <taxon>Pseudomonadati</taxon>
        <taxon>Pseudomonadota</taxon>
        <taxon>Gammaproteobacteria</taxon>
        <taxon>Legionellales</taxon>
        <taxon>Legionellaceae</taxon>
        <taxon>Legionella</taxon>
    </lineage>
</organism>
<proteinExistence type="predicted"/>
<keyword evidence="3" id="KW-1185">Reference proteome</keyword>
<dbReference type="RefSeq" id="WP_064088335.1">
    <property type="nucleotide sequence ID" value="NZ_CAAAHT010000034.1"/>
</dbReference>
<dbReference type="AlphaFoldDB" id="A0A0W0THZ3"/>
<dbReference type="PANTHER" id="PTHR34822:SF1">
    <property type="entry name" value="GRPB FAMILY PROTEIN"/>
    <property type="match status" value="1"/>
</dbReference>
<dbReference type="STRING" id="453.Lfee_2897"/>
<dbReference type="Proteomes" id="UP000251942">
    <property type="component" value="Unassembled WGS sequence"/>
</dbReference>
<dbReference type="InterPro" id="IPR007344">
    <property type="entry name" value="GrpB/CoaE"/>
</dbReference>
<dbReference type="InterPro" id="IPR043519">
    <property type="entry name" value="NT_sf"/>
</dbReference>
<evidence type="ECO:0000313" key="2">
    <source>
        <dbReference type="EMBL" id="SPX62232.1"/>
    </source>
</evidence>
<dbReference type="PANTHER" id="PTHR34822">
    <property type="entry name" value="GRPB DOMAIN PROTEIN (AFU_ORTHOLOGUE AFUA_1G01530)"/>
    <property type="match status" value="1"/>
</dbReference>
<dbReference type="Proteomes" id="UP000054698">
    <property type="component" value="Unassembled WGS sequence"/>
</dbReference>
<reference evidence="1 3" key="1">
    <citation type="submission" date="2015-11" db="EMBL/GenBank/DDBJ databases">
        <title>Genomic analysis of 38 Legionella species identifies large and diverse effector repertoires.</title>
        <authorList>
            <person name="Burstein D."/>
            <person name="Amaro F."/>
            <person name="Zusman T."/>
            <person name="Lifshitz Z."/>
            <person name="Cohen O."/>
            <person name="Gilbert J.A."/>
            <person name="Pupko T."/>
            <person name="Shuman H.A."/>
            <person name="Segal G."/>
        </authorList>
    </citation>
    <scope>NUCLEOTIDE SEQUENCE [LARGE SCALE GENOMIC DNA]</scope>
    <source>
        <strain evidence="1 3">WO-44C</strain>
    </source>
</reference>
<gene>
    <name evidence="1" type="primary">grpB</name>
    <name evidence="1" type="ORF">Lfee_2897</name>
    <name evidence="2" type="ORF">NCTC12022_02990</name>
</gene>
<dbReference type="SUPFAM" id="SSF81301">
    <property type="entry name" value="Nucleotidyltransferase"/>
    <property type="match status" value="2"/>
</dbReference>
<dbReference type="Gene3D" id="3.30.460.10">
    <property type="entry name" value="Beta Polymerase, domain 2"/>
    <property type="match status" value="2"/>
</dbReference>
<name>A0A0W0THZ3_9GAMM</name>
<dbReference type="PATRIC" id="fig|453.4.peg.3168"/>
<dbReference type="Pfam" id="PF04229">
    <property type="entry name" value="GrpB"/>
    <property type="match status" value="2"/>
</dbReference>
<reference evidence="2 4" key="2">
    <citation type="submission" date="2018-06" db="EMBL/GenBank/DDBJ databases">
        <authorList>
            <consortium name="Pathogen Informatics"/>
            <person name="Doyle S."/>
        </authorList>
    </citation>
    <scope>NUCLEOTIDE SEQUENCE [LARGE SCALE GENOMIC DNA]</scope>
    <source>
        <strain evidence="2 4">NCTC12022</strain>
    </source>
</reference>
<protein>
    <submittedName>
        <fullName evidence="1">Glutamate rich protein GrpB</fullName>
    </submittedName>
</protein>
<sequence>MPAKHEKPRQVVLVPYDKQWPLLFAQEEQQLAAILKQRCLAIHHIGSTAIPQIHAKPIIDILPVVDDIEKIDALNPHFEALGYTCMGEYGIKGRRFFWKSKSQRSHNIHIFSQNSPEIARHLAFRDFLINNPVYAQAYSLIKQSLAAVFVDDIENYVNGKASFIQYIDYKTGQCSQEQLDADDHIVISAYNPAWPLLAKAEIDTITEFSKALDFVVIEHIGSTAVPELSSKPIIDLFITIQSLDQAPQWIELLETLGYVFWPENPDKTHLRFFKGMPPFGKGRTHHIHLMEASTSSMEHRLLFRDILRLDGQIRRDYEKLKQQLANEHSGDREYYTDAKSLFITQVLRTHGYEKPISR</sequence>
<dbReference type="EMBL" id="LNYB01000085">
    <property type="protein sequence ID" value="KTC95233.1"/>
    <property type="molecule type" value="Genomic_DNA"/>
</dbReference>
<evidence type="ECO:0000313" key="3">
    <source>
        <dbReference type="Proteomes" id="UP000054698"/>
    </source>
</evidence>
<accession>A0A0W0THZ3</accession>
<evidence type="ECO:0000313" key="4">
    <source>
        <dbReference type="Proteomes" id="UP000251942"/>
    </source>
</evidence>